<keyword evidence="3" id="KW-0687">Ribonucleoprotein</keyword>
<dbReference type="GO" id="GO:0006412">
    <property type="term" value="P:translation"/>
    <property type="evidence" value="ECO:0007669"/>
    <property type="project" value="InterPro"/>
</dbReference>
<dbReference type="VEuPathDB" id="TrichDB:TVAGG3_0992030"/>
<dbReference type="Proteomes" id="UP000001542">
    <property type="component" value="Unassembled WGS sequence"/>
</dbReference>
<evidence type="ECO:0000313" key="4">
    <source>
        <dbReference type="EMBL" id="EAY23597.1"/>
    </source>
</evidence>
<dbReference type="OrthoDB" id="1539250at2759"/>
<dbReference type="Pfam" id="PF01157">
    <property type="entry name" value="Ribosomal_L21e"/>
    <property type="match status" value="1"/>
</dbReference>
<dbReference type="GO" id="GO:0022625">
    <property type="term" value="C:cytosolic large ribosomal subunit"/>
    <property type="evidence" value="ECO:0000318"/>
    <property type="project" value="GO_Central"/>
</dbReference>
<dbReference type="Gene3D" id="6.10.250.3260">
    <property type="match status" value="1"/>
</dbReference>
<dbReference type="InterPro" id="IPR018259">
    <property type="entry name" value="Ribosomal_eL21_CS"/>
</dbReference>
<dbReference type="InterPro" id="IPR036948">
    <property type="entry name" value="Ribosomal_eL21_sf"/>
</dbReference>
<keyword evidence="2 4" id="KW-0689">Ribosomal protein</keyword>
<dbReference type="PROSITE" id="PS01171">
    <property type="entry name" value="RIBOSOMAL_L21E"/>
    <property type="match status" value="1"/>
</dbReference>
<keyword evidence="5" id="KW-1185">Reference proteome</keyword>
<reference evidence="4" key="2">
    <citation type="journal article" date="2007" name="Science">
        <title>Draft genome sequence of the sexually transmitted pathogen Trichomonas vaginalis.</title>
        <authorList>
            <person name="Carlton J.M."/>
            <person name="Hirt R.P."/>
            <person name="Silva J.C."/>
            <person name="Delcher A.L."/>
            <person name="Schatz M."/>
            <person name="Zhao Q."/>
            <person name="Wortman J.R."/>
            <person name="Bidwell S.L."/>
            <person name="Alsmark U.C.M."/>
            <person name="Besteiro S."/>
            <person name="Sicheritz-Ponten T."/>
            <person name="Noel C.J."/>
            <person name="Dacks J.B."/>
            <person name="Foster P.G."/>
            <person name="Simillion C."/>
            <person name="Van de Peer Y."/>
            <person name="Miranda-Saavedra D."/>
            <person name="Barton G.J."/>
            <person name="Westrop G.D."/>
            <person name="Mueller S."/>
            <person name="Dessi D."/>
            <person name="Fiori P.L."/>
            <person name="Ren Q."/>
            <person name="Paulsen I."/>
            <person name="Zhang H."/>
            <person name="Bastida-Corcuera F.D."/>
            <person name="Simoes-Barbosa A."/>
            <person name="Brown M.T."/>
            <person name="Hayes R.D."/>
            <person name="Mukherjee M."/>
            <person name="Okumura C.Y."/>
            <person name="Schneider R."/>
            <person name="Smith A.J."/>
            <person name="Vanacova S."/>
            <person name="Villalvazo M."/>
            <person name="Haas B.J."/>
            <person name="Pertea M."/>
            <person name="Feldblyum T.V."/>
            <person name="Utterback T.R."/>
            <person name="Shu C.L."/>
            <person name="Osoegawa K."/>
            <person name="de Jong P.J."/>
            <person name="Hrdy I."/>
            <person name="Horvathova L."/>
            <person name="Zubacova Z."/>
            <person name="Dolezal P."/>
            <person name="Malik S.B."/>
            <person name="Logsdon J.M. Jr."/>
            <person name="Henze K."/>
            <person name="Gupta A."/>
            <person name="Wang C.C."/>
            <person name="Dunne R.L."/>
            <person name="Upcroft J.A."/>
            <person name="Upcroft P."/>
            <person name="White O."/>
            <person name="Salzberg S.L."/>
            <person name="Tang P."/>
            <person name="Chiu C.-H."/>
            <person name="Lee Y.-S."/>
            <person name="Embley T.M."/>
            <person name="Coombs G.H."/>
            <person name="Mottram J.C."/>
            <person name="Tachezy J."/>
            <person name="Fraser-Liggett C.M."/>
            <person name="Johnson P.J."/>
        </authorList>
    </citation>
    <scope>NUCLEOTIDE SEQUENCE [LARGE SCALE GENOMIC DNA]</scope>
    <source>
        <strain evidence="4">G3</strain>
    </source>
</reference>
<dbReference type="eggNOG" id="KOG1732">
    <property type="taxonomic scope" value="Eukaryota"/>
</dbReference>
<protein>
    <submittedName>
        <fullName evidence="4">Ribosomal protein L21e, putative</fullName>
    </submittedName>
</protein>
<name>A2D780_TRIV3</name>
<comment type="similarity">
    <text evidence="1">Belongs to the eukaryotic ribosomal protein eL21 family.</text>
</comment>
<accession>A2D780</accession>
<evidence type="ECO:0000313" key="5">
    <source>
        <dbReference type="Proteomes" id="UP000001542"/>
    </source>
</evidence>
<dbReference type="InParanoid" id="A2D780"/>
<dbReference type="FunFam" id="6.10.250.3260:FF:000002">
    <property type="entry name" value="60S ribosomal protein L21"/>
    <property type="match status" value="1"/>
</dbReference>
<organism evidence="4 5">
    <name type="scientific">Trichomonas vaginalis (strain ATCC PRA-98 / G3)</name>
    <dbReference type="NCBI Taxonomy" id="412133"/>
    <lineage>
        <taxon>Eukaryota</taxon>
        <taxon>Metamonada</taxon>
        <taxon>Parabasalia</taxon>
        <taxon>Trichomonadida</taxon>
        <taxon>Trichomonadidae</taxon>
        <taxon>Trichomonas</taxon>
    </lineage>
</organism>
<dbReference type="EMBL" id="DS113177">
    <property type="protein sequence ID" value="EAY23597.1"/>
    <property type="molecule type" value="Genomic_DNA"/>
</dbReference>
<dbReference type="SMR" id="A2D780"/>
<dbReference type="FunFam" id="2.30.30.70:FF:000001">
    <property type="entry name" value="60S ribosomal protein L21"/>
    <property type="match status" value="1"/>
</dbReference>
<dbReference type="InterPro" id="IPR008991">
    <property type="entry name" value="Translation_prot_SH3-like_sf"/>
</dbReference>
<dbReference type="GO" id="GO:0003735">
    <property type="term" value="F:structural constituent of ribosome"/>
    <property type="evidence" value="ECO:0000318"/>
    <property type="project" value="GO_Central"/>
</dbReference>
<dbReference type="InterPro" id="IPR001147">
    <property type="entry name" value="Ribosomal_eL21"/>
</dbReference>
<dbReference type="OMA" id="RGTRYML"/>
<evidence type="ECO:0000256" key="1">
    <source>
        <dbReference type="ARBA" id="ARBA00008427"/>
    </source>
</evidence>
<dbReference type="VEuPathDB" id="TrichDB:TVAG_119330"/>
<proteinExistence type="inferred from homology"/>
<dbReference type="KEGG" id="tva:4720835"/>
<dbReference type="STRING" id="5722.A2D780"/>
<dbReference type="SUPFAM" id="SSF50104">
    <property type="entry name" value="Translation proteins SH3-like domain"/>
    <property type="match status" value="1"/>
</dbReference>
<gene>
    <name evidence="4" type="ORF">TVAG_119330</name>
</gene>
<evidence type="ECO:0000256" key="3">
    <source>
        <dbReference type="ARBA" id="ARBA00023274"/>
    </source>
</evidence>
<dbReference type="PANTHER" id="PTHR20981">
    <property type="entry name" value="60S RIBOSOMAL PROTEIN L21"/>
    <property type="match status" value="1"/>
</dbReference>
<sequence length="159" mass="17955">MGHTEGLRHATRYLFARKFRKHGAPAPSITLRTFRIGDIVDIKVNGALHSGMPNRVYHGATGIVWNVSPHAVGILVKRRVNNHIAPKRIYVRTEHVFPSKSKNDFVARWQANLKAHEEAKKAGTKIALPKRLPAQPRASHVVKPELIQTITNAPFRENW</sequence>
<reference evidence="4" key="1">
    <citation type="submission" date="2006-10" db="EMBL/GenBank/DDBJ databases">
        <authorList>
            <person name="Amadeo P."/>
            <person name="Zhao Q."/>
            <person name="Wortman J."/>
            <person name="Fraser-Liggett C."/>
            <person name="Carlton J."/>
        </authorList>
    </citation>
    <scope>NUCLEOTIDE SEQUENCE</scope>
    <source>
        <strain evidence="4">G3</strain>
    </source>
</reference>
<dbReference type="AlphaFoldDB" id="A2D780"/>
<dbReference type="Gene3D" id="2.30.30.70">
    <property type="entry name" value="Ribosomal protein L21"/>
    <property type="match status" value="1"/>
</dbReference>
<dbReference type="FunCoup" id="A2D780">
    <property type="interactions" value="626"/>
</dbReference>
<evidence type="ECO:0000256" key="2">
    <source>
        <dbReference type="ARBA" id="ARBA00022980"/>
    </source>
</evidence>